<keyword evidence="5 14" id="KW-0245">EGF-like domain</keyword>
<feature type="domain" description="VWFD" evidence="18">
    <location>
        <begin position="1036"/>
        <end position="1210"/>
    </location>
</feature>
<sequence length="4084" mass="449460">MRQVVKVVAVMITVTVVTGAHHHDGDEGIDFTCINSQPLYKKFTKVNLIGAGPGTVPIEFIRYQVTGRNQKKMPKGKKISIGTDVEVREIKPKTKRSGEVVRNGVFACTTLQNGQQIVIPVFSHLKTNNVLPDGFVTKTVNKGDSVTLSVKTSAKKINWKRGEKTIKRWKGLKKIVIEDASAKDNSIYECYTARKKPHAVMRLIVRNCGPNLIGENCDIPCICYNGGICGDDGMCVCPPGFTGTKCEILNGPDCFGRRCQYNCSDTDLSAAGFEGACEGQLFCLPDPYGCSCSPGFSGLGCNIPCINGTFGADCKQTCHCAVGGTCDNKMGTCTPPGCHDGWTGDNCNQRTHCHPNPCQNDGICSNSNGAYQCQCQDGYDGVNCSTNIDDCTNIACLNGGVCQDGIATYVCVCPAGYEGDHCETDINECASSPCLNGGSCLDNIGSYSCTCLEGYQGNNCEIDINECASSPCLNGGSCTDNIASYSCSCPEGYQGDECELEINKCASSPCLNGGNCTDNIAFYSCVCPEGYQGVHCEVDIDECGSSPCLNGGNCTDKIASYSCACPERYQGDNCEVDINECTSSPCLNGGTCTDNIALYSCACPEGYLGDNCEVDINECASSPCLNGGSCTDNVAFYSCACPEGYLGDNCEEDINECASSPCLNGGSCTDNVAFYSCACPEGYLGDNCEEDINECASSPCLNGGSCTDNVAFYSCACPEGYLGDNCEEDVNECASSPCLNGGSCTDNVAFYSCDCPEGYQGDNCEVDINECESFPCLNGGSCTDNIASYNCTCLEGYQGDNCEVDINECETRPCENGGTCVDLVNAYQCLCTDGYEGENCEQDINECASSPCLNGGNCTDNVAFYNCDCLEGFQGDSCEVDINECASSPCLNGGICSDNIAFYSCTCAEGYQGDNCEIDINECESEPCENGGTCVDSVNSYQCLCTVGYEGDNCEIDIDECASSPCLNGGRCTDNIANYICTCPEGYLGDNCEVDINECESGPCQNGGTCLDSLNSYRCLCTEGYEGDNCERVRFCTCRLWGDPHHWTFDGRSFTFHGDCEYILSEHTDAQSQETGLQAFQLFARYRKRRPTDRVTYVSSLRLEYGGRDYKLHNQQLYVNGTLTVTPYISDSVSITLRADDAFILDTDFGLVVEFKGLSASVSLHAVYSEKVNGLCGNCNSNESDECVENNGQRTLVNCASQWATSNDCITVPPYDGCLENPSNRQKARELCSIMINTAGAFEACSDRLDLGSLTAACEYDLCATLPDESLLCDHLDNLAGVCRKEGVVIGDWRAEVPQCPKQCPYGTTYNSCGDPCPSTCGNEEANNEICGPVCVELCECPEGKVIADGKCILPSDCGCQLSSGTYLQSGDNFFNDDCSQLCTCVSGQLSCQSTLCHQNADCLQKGGVRKCYCEEGFKGDGIYCQPEPLCRCTAWGDPHYNTFDGQKYDFQGDCEYTLVKTCRSSDQPDFELIGNQLKDSPTHRVSYLRQVRLLFEGNVYELLQSGIVVINKEHVRLPYEGENGVHINKLRDTILHTDFGLTVLWNNDASVTVTLRKSAYFNNTCGLCGTCNDKTFDDFLTNGGELTSNAIEFGSSWKTGNRQCLDPPEDVICPAGQERELNAKNSCHALIDPLGVLAICHEFLDPTAFYETCVYDVCAGVNDKILCNNMEEYVKECSEAGGNPLLWWKDRPECQPECPVNAFPISNYPGCPPTCSQPAGDPNCPLESTAICLCNAPFILDGDQCVSNCSGCQLKDGRYLENNGMFVREDCSETCTCVNTELQCRSLECSEFAECGVRAGTRGCVCREGFEGNGLVCEEAACECTAWGDPHYITFDGSRFDFQGDCEYVLVERCPKEEGDDPLFNYRVVANNVKNYPRALVSFTRSVRLEVKGESYEIRSGGMVYVNGVQEPLPYNDSVVSIEDIYQNQVVMETSFQLSIIFTSPYTVRVKAYHLEHFGKTCGLCGTCTANREDDFQLPNGELAVSAADFGNAWAIGTRECLQDTGEAACPEGSQRKVEAINLCSILTSVVGPFFTCHDFVNPETIFSTCTYDVCVIANKHEALCNNLKVYAQKCKSAGGLPGEWWTRVPQCDPLCPEGMVYDSCGSPCQTTCTGLRDNDCHFSCKEVCRCPDGEVFDGNTCVAESECGCRLEDGGYLQVNKEWFNKNCSRRCLCTETGLQCESYTCPDSSFCDTKSGIRKCYCPFQHVMVDNTCTRAPCVCNVFGDPHYSTFDKFNYDYQGDCEYILVQKCEESEILPDFRVIGQHHKNAPRDKVSYLKYIRLEYDENTFEVFIGGKVIVNGRKVNLPYVNEEVGITIGNQVFGFTTIFVEFGLFIMYDRLQSAEIHLHSQHAGVTCGMCGTCTNTQDDELKIPNLQIAQSIEEFGAAWRNDESCEVEGVTENPCVLGSAEEQRGRDLCHLLIRPAGPFAPCVDVIDPQYYFNSCVMDICVSQNAAFSCYTMKLYARQCRQLGGIPGDWWIEAPQCLPTAVANEAEEREVVRQRRKRVVSAHFEDRMLKTDQSLHEFLKEQRELHSHLSRRRRSDLTENDDIHRRKKRSPYPCPANSFYIPFGKGCQKTCDDREGTKNCQQFNFVETCVCQSPRVLHNDECILPGECGCVSPGNDLMEVGGTYITDACDRIFTCEEHGLTESPFSCHAKATCESRNGERNCYCQEHYTGDGQNCVGSPIGGGLSGDPHFTSFDGKRFDYQGACEYTLVEPCENDEGLDYFKIIGNFNKPYPHFTVTVTVSVRVEYNNSVYEFRGNRGTLVNDVPVTLPYSRDGISLSFVPSNRWILRSEFGLDMSAYFSTWHNTNYANVYVNLPPEYTGRTCGLFGTATGTTSDDFRLPNGEFTNNFNEFGDAWQTGDRECQPPIPIDPCPDGSEVQLAATDKCWVMVDTFGPLDACRDFLDAEGYFNDCVYDVCSTNLETQHLCKNIEAYVTLCRERGGNPGKWWKYVPECASPCPVGLEYNDCGTACPPTCEYPQGVEGCPQPCIETCQCPDGQVLDGERCTFVYNCGCTLDNGVYISQGEVYTYEDCSLRCTCEVNGEERCVPLGCQRDEECKVVGGERGCFCRKGFRWNGRECTNEPCRCTVWGDPHYMTFDGKKYDFQGDCEYVLVESCDHEDLPFFRIIGSNDRNIPSLPVSYLRRVRLEYQNAEYEILSSGIVKVSSVSENLPFTTGGNQFVTISYIPPGKILILTHFGLQLLYSYTRAGLAIEISAAYYQKLCGMCGTCNQDVSDDFGLPSSGVATSGADFGNAWNIGTNECTQDSGIDPCPADSQAKTDAENLCFILEADGPFVTCREFVDSTPYYETCVYDMCVTGIVDSFCSTLYEYTQACRTAGGNPGTWWDLIPECAAPCPADMIYTANGAGCPATCSRRNQQVTCDIEGIEMCLCPEGKVLDGQKCVYSRECGCDTPDGTYISPGSVFVNEDCSQYCTCTLGHLECENYQCHVHASCEIRSGDRDCYCSNGYVGDGQQCEQSDCECFIWTNMHFRTFDHVIYTHNVGCEFLLLKGVTDGGILTPFELIGNFEEGSLTVISRLRLEVGGVAYEVLKNGSVLIDGIDQPTLFENDVIYYSYLPGESSILVTEFGLSIHYSLEALVSIKVTSDWRNRVSGMCGTCNNNEDDEFTLADGIQTNDVSLFAESWKVSQTCDSTFEGPEVCEDLETEAKDHCYPLVDPNGVFSVCHDFVHPTKHYKTCLNDYCHDRNYLCHNFASYAAQCRASGGAIGNWRTNIEDCPPLCLEANPYSPCQSPCQPSCLDLTGTEKNCLHDCIETCSCVFGTVLNNGECVTPQKCDCYLDETGILDTGVIYIDQGCTRSCECIDKVMVCDDGYSCSPNARCGEKNGVHGCHCNEDFAGDGQICTSTMRSVDCRQILQAGNTRSGVYTIYPVNFPQESLDVYCDMDTDGGGWIVFQKRFDFSVDFYNRTWEDYKHGFGNLDGEFWIGNEALHLITAQEDYSLRIDLVYTSGMSGFSFYELFTIASENDNYRLHWERQSGNVYINALISHDEMDFSTYDRDNDNNPVGNCAEIGQGAWWYDSCYFSNLNSQSPDLFSWLPFTLSSSEMKMRPVVRDL</sequence>
<dbReference type="OrthoDB" id="6236007at2759"/>
<dbReference type="Pfam" id="PF00094">
    <property type="entry name" value="VWD"/>
    <property type="match status" value="7"/>
</dbReference>
<feature type="domain" description="EGF-like" evidence="17">
    <location>
        <begin position="881"/>
        <end position="917"/>
    </location>
</feature>
<evidence type="ECO:0000256" key="1">
    <source>
        <dbReference type="ARBA" id="ARBA00004167"/>
    </source>
</evidence>
<keyword evidence="6" id="KW-0812">Transmembrane</keyword>
<feature type="domain" description="VWFD" evidence="18">
    <location>
        <begin position="1431"/>
        <end position="1606"/>
    </location>
</feature>
<keyword evidence="10" id="KW-1133">Transmembrane helix</keyword>
<dbReference type="SMART" id="SM00181">
    <property type="entry name" value="EGF"/>
    <property type="match status" value="28"/>
</dbReference>
<evidence type="ECO:0000256" key="4">
    <source>
        <dbReference type="ARBA" id="ARBA00022530"/>
    </source>
</evidence>
<dbReference type="SMART" id="SM00179">
    <property type="entry name" value="EGF_CA"/>
    <property type="match status" value="18"/>
</dbReference>
<feature type="disulfide bond" evidence="14">
    <location>
        <begin position="451"/>
        <end position="460"/>
    </location>
</feature>
<organism evidence="20 21">
    <name type="scientific">Holothuria leucospilota</name>
    <name type="common">Black long sea cucumber</name>
    <name type="synonym">Mertensiothuria leucospilota</name>
    <dbReference type="NCBI Taxonomy" id="206669"/>
    <lineage>
        <taxon>Eukaryota</taxon>
        <taxon>Metazoa</taxon>
        <taxon>Echinodermata</taxon>
        <taxon>Eleutherozoa</taxon>
        <taxon>Echinozoa</taxon>
        <taxon>Holothuroidea</taxon>
        <taxon>Aspidochirotacea</taxon>
        <taxon>Aspidochirotida</taxon>
        <taxon>Holothuriidae</taxon>
        <taxon>Holothuria</taxon>
    </lineage>
</organism>
<comment type="caution">
    <text evidence="20">The sequence shown here is derived from an EMBL/GenBank/DDBJ whole genome shotgun (WGS) entry which is preliminary data.</text>
</comment>
<dbReference type="FunFam" id="2.10.25.10:FF:000066">
    <property type="entry name" value="FAT atypical cadherin 4"/>
    <property type="match status" value="1"/>
</dbReference>
<feature type="disulfide bond" evidence="14">
    <location>
        <begin position="237"/>
        <end position="246"/>
    </location>
</feature>
<dbReference type="Gene3D" id="2.170.300.10">
    <property type="entry name" value="Tie2 ligand-binding domain superfamily"/>
    <property type="match status" value="1"/>
</dbReference>
<evidence type="ECO:0000256" key="3">
    <source>
        <dbReference type="ARBA" id="ARBA00022473"/>
    </source>
</evidence>
<keyword evidence="13" id="KW-0325">Glycoprotein</keyword>
<feature type="disulfide bond" evidence="14">
    <location>
        <begin position="945"/>
        <end position="954"/>
    </location>
</feature>
<keyword evidence="7 16" id="KW-0732">Signal</keyword>
<dbReference type="Pfam" id="PF01826">
    <property type="entry name" value="TIL"/>
    <property type="match status" value="5"/>
</dbReference>
<feature type="domain" description="EGF-like" evidence="17">
    <location>
        <begin position="691"/>
        <end position="727"/>
    </location>
</feature>
<dbReference type="GO" id="GO:0016020">
    <property type="term" value="C:membrane"/>
    <property type="evidence" value="ECO:0007669"/>
    <property type="project" value="UniProtKB-SubCell"/>
</dbReference>
<feature type="disulfide bond" evidence="14">
    <location>
        <begin position="907"/>
        <end position="916"/>
    </location>
</feature>
<dbReference type="Gene3D" id="2.60.40.10">
    <property type="entry name" value="Immunoglobulins"/>
    <property type="match status" value="1"/>
</dbReference>
<dbReference type="InterPro" id="IPR001846">
    <property type="entry name" value="VWF_type-D"/>
</dbReference>
<dbReference type="FunFam" id="2.10.25.10:FF:000162">
    <property type="entry name" value="Coagulation factor X (Predicted)"/>
    <property type="match status" value="1"/>
</dbReference>
<proteinExistence type="predicted"/>
<feature type="domain" description="EGF-like" evidence="17">
    <location>
        <begin position="767"/>
        <end position="803"/>
    </location>
</feature>
<evidence type="ECO:0000256" key="5">
    <source>
        <dbReference type="ARBA" id="ARBA00022536"/>
    </source>
</evidence>
<evidence type="ECO:0000256" key="7">
    <source>
        <dbReference type="ARBA" id="ARBA00022729"/>
    </source>
</evidence>
<keyword evidence="4" id="KW-0964">Secreted</keyword>
<keyword evidence="12 14" id="KW-1015">Disulfide bond</keyword>
<evidence type="ECO:0000256" key="8">
    <source>
        <dbReference type="ARBA" id="ARBA00022737"/>
    </source>
</evidence>
<feature type="disulfide bond" evidence="14">
    <location>
        <begin position="869"/>
        <end position="878"/>
    </location>
</feature>
<accession>A0A9Q1H1N0</accession>
<dbReference type="SMART" id="SM00832">
    <property type="entry name" value="C8"/>
    <property type="match status" value="7"/>
</dbReference>
<dbReference type="SMART" id="SM00215">
    <property type="entry name" value="VWC_out"/>
    <property type="match status" value="4"/>
</dbReference>
<feature type="domain" description="EGF-like" evidence="17">
    <location>
        <begin position="501"/>
        <end position="537"/>
    </location>
</feature>
<dbReference type="SUPFAM" id="SSF56496">
    <property type="entry name" value="Fibrinogen C-terminal domain-like"/>
    <property type="match status" value="1"/>
</dbReference>
<dbReference type="SMART" id="SM00216">
    <property type="entry name" value="VWD"/>
    <property type="match status" value="7"/>
</dbReference>
<evidence type="ECO:0000256" key="12">
    <source>
        <dbReference type="ARBA" id="ARBA00023157"/>
    </source>
</evidence>
<dbReference type="Proteomes" id="UP001152320">
    <property type="component" value="Chromosome 12"/>
</dbReference>
<keyword evidence="3" id="KW-0217">Developmental protein</keyword>
<feature type="disulfide bond" evidence="14">
    <location>
        <begin position="413"/>
        <end position="422"/>
    </location>
</feature>
<feature type="disulfide bond" evidence="14">
    <location>
        <begin position="679"/>
        <end position="688"/>
    </location>
</feature>
<feature type="disulfide bond" evidence="14">
    <location>
        <begin position="603"/>
        <end position="612"/>
    </location>
</feature>
<feature type="disulfide bond" evidence="14">
    <location>
        <begin position="641"/>
        <end position="650"/>
    </location>
</feature>
<dbReference type="InterPro" id="IPR001007">
    <property type="entry name" value="VWF_dom"/>
</dbReference>
<feature type="domain" description="EGF-like" evidence="17">
    <location>
        <begin position="995"/>
        <end position="1031"/>
    </location>
</feature>
<dbReference type="FunFam" id="2.10.25.10:FF:000122">
    <property type="entry name" value="Protein crumbs homolog 2"/>
    <property type="match status" value="11"/>
</dbReference>
<evidence type="ECO:0000259" key="18">
    <source>
        <dbReference type="PROSITE" id="PS51233"/>
    </source>
</evidence>
<keyword evidence="9" id="KW-0106">Calcium</keyword>
<comment type="subcellular location">
    <subcellularLocation>
        <location evidence="1">Membrane</location>
        <topology evidence="1">Single-pass membrane protein</topology>
    </subcellularLocation>
    <subcellularLocation>
        <location evidence="2">Secreted</location>
        <location evidence="2">Extracellular space</location>
        <location evidence="2">Extracellular matrix</location>
    </subcellularLocation>
</comment>
<dbReference type="InterPro" id="IPR009030">
    <property type="entry name" value="Growth_fac_rcpt_cys_sf"/>
</dbReference>
<dbReference type="PROSITE" id="PS00022">
    <property type="entry name" value="EGF_1"/>
    <property type="match status" value="20"/>
</dbReference>
<reference evidence="20" key="1">
    <citation type="submission" date="2021-10" db="EMBL/GenBank/DDBJ databases">
        <title>Tropical sea cucumber genome reveals ecological adaptation and Cuvierian tubules defense mechanism.</title>
        <authorList>
            <person name="Chen T."/>
        </authorList>
    </citation>
    <scope>NUCLEOTIDE SEQUENCE</scope>
    <source>
        <strain evidence="20">Nanhai2018</strain>
        <tissue evidence="20">Muscle</tissue>
    </source>
</reference>
<dbReference type="GO" id="GO:0120025">
    <property type="term" value="C:plasma membrane bounded cell projection"/>
    <property type="evidence" value="ECO:0007669"/>
    <property type="project" value="UniProtKB-ARBA"/>
</dbReference>
<feature type="domain" description="EGF-like" evidence="17">
    <location>
        <begin position="653"/>
        <end position="689"/>
    </location>
</feature>
<feature type="domain" description="EGF-like" evidence="17">
    <location>
        <begin position="387"/>
        <end position="423"/>
    </location>
</feature>
<feature type="disulfide bond" evidence="14">
    <location>
        <begin position="375"/>
        <end position="384"/>
    </location>
</feature>
<dbReference type="InterPro" id="IPR014716">
    <property type="entry name" value="Fibrinogen_a/b/g_C_1"/>
</dbReference>
<evidence type="ECO:0000256" key="2">
    <source>
        <dbReference type="ARBA" id="ARBA00004498"/>
    </source>
</evidence>
<feature type="disulfide bond" evidence="14">
    <location>
        <begin position="527"/>
        <end position="536"/>
    </location>
</feature>
<dbReference type="InterPro" id="IPR001881">
    <property type="entry name" value="EGF-like_Ca-bd_dom"/>
</dbReference>
<dbReference type="InterPro" id="IPR036056">
    <property type="entry name" value="Fibrinogen-like_C"/>
</dbReference>
<evidence type="ECO:0000256" key="9">
    <source>
        <dbReference type="ARBA" id="ARBA00022837"/>
    </source>
</evidence>
<evidence type="ECO:0000313" key="20">
    <source>
        <dbReference type="EMBL" id="KAJ8031782.1"/>
    </source>
</evidence>
<dbReference type="GO" id="GO:0007399">
    <property type="term" value="P:nervous system development"/>
    <property type="evidence" value="ECO:0007669"/>
    <property type="project" value="UniProtKB-ARBA"/>
</dbReference>
<dbReference type="Gene3D" id="2.10.25.10">
    <property type="entry name" value="Laminin"/>
    <property type="match status" value="26"/>
</dbReference>
<dbReference type="GO" id="GO:0005509">
    <property type="term" value="F:calcium ion binding"/>
    <property type="evidence" value="ECO:0007669"/>
    <property type="project" value="InterPro"/>
</dbReference>
<keyword evidence="8" id="KW-0677">Repeat</keyword>
<dbReference type="Pfam" id="PF00147">
    <property type="entry name" value="Fibrinogen_C"/>
    <property type="match status" value="1"/>
</dbReference>
<feature type="disulfide bond" evidence="14">
    <location>
        <begin position="793"/>
        <end position="802"/>
    </location>
</feature>
<dbReference type="SUPFAM" id="SSF57184">
    <property type="entry name" value="Growth factor receptor domain"/>
    <property type="match status" value="5"/>
</dbReference>
<dbReference type="FunFam" id="2.10.25.10:FF:000143">
    <property type="entry name" value="Protein crumbs 1"/>
    <property type="match status" value="3"/>
</dbReference>
<feature type="domain" description="EGF-like" evidence="17">
    <location>
        <begin position="729"/>
        <end position="765"/>
    </location>
</feature>
<dbReference type="InterPro" id="IPR025615">
    <property type="entry name" value="TILa_dom"/>
</dbReference>
<dbReference type="InterPro" id="IPR050780">
    <property type="entry name" value="Mucin_vWF_Thrombospondin_sf"/>
</dbReference>
<dbReference type="GO" id="GO:0005615">
    <property type="term" value="C:extracellular space"/>
    <property type="evidence" value="ECO:0007669"/>
    <property type="project" value="TreeGrafter"/>
</dbReference>
<dbReference type="NCBIfam" id="NF040941">
    <property type="entry name" value="GGGWT_bact"/>
    <property type="match status" value="1"/>
</dbReference>
<feature type="disulfide bond" evidence="14">
    <location>
        <begin position="717"/>
        <end position="726"/>
    </location>
</feature>
<feature type="domain" description="EGF-like" evidence="17">
    <location>
        <begin position="349"/>
        <end position="385"/>
    </location>
</feature>
<keyword evidence="21" id="KW-1185">Reference proteome</keyword>
<feature type="chain" id="PRO_5040294132" evidence="16">
    <location>
        <begin position="20"/>
        <end position="4084"/>
    </location>
</feature>
<feature type="domain" description="EGF-like" evidence="17">
    <location>
        <begin position="425"/>
        <end position="461"/>
    </location>
</feature>
<dbReference type="InterPro" id="IPR002919">
    <property type="entry name" value="TIL_dom"/>
</dbReference>
<dbReference type="PROSITE" id="PS01187">
    <property type="entry name" value="EGF_CA"/>
    <property type="match status" value="6"/>
</dbReference>
<dbReference type="FunFam" id="2.10.25.10:FF:000080">
    <property type="entry name" value="Neurogenic locus notch 1"/>
    <property type="match status" value="1"/>
</dbReference>
<dbReference type="Pfam" id="PF12714">
    <property type="entry name" value="TILa"/>
    <property type="match status" value="5"/>
</dbReference>
<comment type="caution">
    <text evidence="14">Lacks conserved residue(s) required for the propagation of feature annotation.</text>
</comment>
<feature type="region of interest" description="Disordered" evidence="15">
    <location>
        <begin position="2537"/>
        <end position="2560"/>
    </location>
</feature>
<dbReference type="CDD" id="cd00054">
    <property type="entry name" value="EGF_CA"/>
    <property type="match status" value="18"/>
</dbReference>
<evidence type="ECO:0000259" key="17">
    <source>
        <dbReference type="PROSITE" id="PS50026"/>
    </source>
</evidence>
<evidence type="ECO:0000256" key="11">
    <source>
        <dbReference type="ARBA" id="ARBA00023136"/>
    </source>
</evidence>
<dbReference type="InterPro" id="IPR013032">
    <property type="entry name" value="EGF-like_CS"/>
</dbReference>
<feature type="domain" description="EGF-like" evidence="17">
    <location>
        <begin position="615"/>
        <end position="651"/>
    </location>
</feature>
<name>A0A9Q1H1N0_HOLLE</name>
<dbReference type="InterPro" id="IPR013783">
    <property type="entry name" value="Ig-like_fold"/>
</dbReference>
<feature type="disulfide bond" evidence="14">
    <location>
        <begin position="755"/>
        <end position="764"/>
    </location>
</feature>
<feature type="domain" description="EGF-like" evidence="17">
    <location>
        <begin position="213"/>
        <end position="247"/>
    </location>
</feature>
<dbReference type="PANTHER" id="PTHR11339">
    <property type="entry name" value="EXTRACELLULAR MATRIX GLYCOPROTEIN RELATED"/>
    <property type="match status" value="1"/>
</dbReference>
<dbReference type="PROSITE" id="PS50026">
    <property type="entry name" value="EGF_3"/>
    <property type="match status" value="21"/>
</dbReference>
<keyword evidence="4" id="KW-0272">Extracellular matrix</keyword>
<dbReference type="PROSITE" id="PS00010">
    <property type="entry name" value="ASX_HYDROXYL"/>
    <property type="match status" value="18"/>
</dbReference>
<feature type="domain" description="EGF-like" evidence="17">
    <location>
        <begin position="1388"/>
        <end position="1426"/>
    </location>
</feature>
<dbReference type="SUPFAM" id="SSF57196">
    <property type="entry name" value="EGF/Laminin"/>
    <property type="match status" value="2"/>
</dbReference>
<feature type="domain" description="VWFD" evidence="18">
    <location>
        <begin position="3094"/>
        <end position="3273"/>
    </location>
</feature>
<dbReference type="InterPro" id="IPR000152">
    <property type="entry name" value="EGF-type_Asp/Asn_hydroxyl_site"/>
</dbReference>
<dbReference type="Pfam" id="PF12661">
    <property type="entry name" value="hEGF"/>
    <property type="match status" value="3"/>
</dbReference>
<dbReference type="InterPro" id="IPR036084">
    <property type="entry name" value="Ser_inhib-like_sf"/>
</dbReference>
<keyword evidence="11" id="KW-0472">Membrane</keyword>
<feature type="domain" description="EGF-like" evidence="17">
    <location>
        <begin position="805"/>
        <end position="841"/>
    </location>
</feature>
<dbReference type="InterPro" id="IPR014853">
    <property type="entry name" value="VWF/SSPO/ZAN-like_Cys-rich_dom"/>
</dbReference>
<feature type="domain" description="Fibrinogen C-terminal" evidence="19">
    <location>
        <begin position="3872"/>
        <end position="4081"/>
    </location>
</feature>
<feature type="domain" description="VWFD" evidence="18">
    <location>
        <begin position="1823"/>
        <end position="2003"/>
    </location>
</feature>
<dbReference type="Pfam" id="PF00008">
    <property type="entry name" value="EGF"/>
    <property type="match status" value="15"/>
</dbReference>
<feature type="domain" description="EGF-like" evidence="17">
    <location>
        <begin position="3448"/>
        <end position="3486"/>
    </location>
</feature>
<evidence type="ECO:0000259" key="19">
    <source>
        <dbReference type="PROSITE" id="PS51406"/>
    </source>
</evidence>
<evidence type="ECO:0000256" key="10">
    <source>
        <dbReference type="ARBA" id="ARBA00022989"/>
    </source>
</evidence>
<feature type="signal peptide" evidence="16">
    <location>
        <begin position="1"/>
        <end position="19"/>
    </location>
</feature>
<dbReference type="InterPro" id="IPR018097">
    <property type="entry name" value="EGF_Ca-bd_CS"/>
</dbReference>
<feature type="domain" description="EGF-like" evidence="17">
    <location>
        <begin position="957"/>
        <end position="993"/>
    </location>
</feature>
<dbReference type="PROSITE" id="PS51406">
    <property type="entry name" value="FIBRINOGEN_C_2"/>
    <property type="match status" value="1"/>
</dbReference>
<evidence type="ECO:0000313" key="21">
    <source>
        <dbReference type="Proteomes" id="UP001152320"/>
    </source>
</evidence>
<dbReference type="SUPFAM" id="SSF57567">
    <property type="entry name" value="Serine protease inhibitors"/>
    <property type="match status" value="6"/>
</dbReference>
<dbReference type="EMBL" id="JAIZAY010000012">
    <property type="protein sequence ID" value="KAJ8031782.1"/>
    <property type="molecule type" value="Genomic_DNA"/>
</dbReference>
<feature type="domain" description="EGF-like" evidence="17">
    <location>
        <begin position="577"/>
        <end position="613"/>
    </location>
</feature>
<feature type="domain" description="EGF-like" evidence="17">
    <location>
        <begin position="843"/>
        <end position="879"/>
    </location>
</feature>
<evidence type="ECO:0000256" key="6">
    <source>
        <dbReference type="ARBA" id="ARBA00022692"/>
    </source>
</evidence>
<dbReference type="InterPro" id="IPR000742">
    <property type="entry name" value="EGF"/>
</dbReference>
<evidence type="ECO:0000256" key="15">
    <source>
        <dbReference type="SAM" id="MobiDB-lite"/>
    </source>
</evidence>
<feature type="domain" description="VWFD" evidence="18">
    <location>
        <begin position="2221"/>
        <end position="2398"/>
    </location>
</feature>
<feature type="domain" description="EGF-like" evidence="17">
    <location>
        <begin position="919"/>
        <end position="955"/>
    </location>
</feature>
<dbReference type="FunFam" id="2.10.25.10:FF:000247">
    <property type="entry name" value="Delta/notch like EGF repeat containing"/>
    <property type="match status" value="1"/>
</dbReference>
<dbReference type="SMART" id="SM00186">
    <property type="entry name" value="FBG"/>
    <property type="match status" value="1"/>
</dbReference>
<feature type="disulfide bond" evidence="14">
    <location>
        <begin position="489"/>
        <end position="498"/>
    </location>
</feature>
<feature type="domain" description="VWFD" evidence="18">
    <location>
        <begin position="3490"/>
        <end position="3661"/>
    </location>
</feature>
<dbReference type="Gene3D" id="3.90.215.10">
    <property type="entry name" value="Gamma Fibrinogen, chain A, domain 1"/>
    <property type="match status" value="1"/>
</dbReference>
<dbReference type="GO" id="GO:0031012">
    <property type="term" value="C:extracellular matrix"/>
    <property type="evidence" value="ECO:0007669"/>
    <property type="project" value="TreeGrafter"/>
</dbReference>
<feature type="domain" description="EGF-like" evidence="17">
    <location>
        <begin position="463"/>
        <end position="499"/>
    </location>
</feature>
<gene>
    <name evidence="20" type="ORF">HOLleu_25089</name>
</gene>
<dbReference type="CDD" id="cd00087">
    <property type="entry name" value="FReD"/>
    <property type="match status" value="1"/>
</dbReference>
<evidence type="ECO:0000256" key="16">
    <source>
        <dbReference type="SAM" id="SignalP"/>
    </source>
</evidence>
<feature type="disulfide bond" evidence="14">
    <location>
        <begin position="831"/>
        <end position="840"/>
    </location>
</feature>
<dbReference type="InterPro" id="IPR002181">
    <property type="entry name" value="Fibrinogen_a/b/g_C_dom"/>
</dbReference>
<evidence type="ECO:0000256" key="14">
    <source>
        <dbReference type="PROSITE-ProRule" id="PRU00076"/>
    </source>
</evidence>
<feature type="domain" description="VWFD" evidence="18">
    <location>
        <begin position="2691"/>
        <end position="2874"/>
    </location>
</feature>
<dbReference type="PROSITE" id="PS51233">
    <property type="entry name" value="VWFD"/>
    <property type="match status" value="7"/>
</dbReference>
<feature type="disulfide bond" evidence="14">
    <location>
        <begin position="565"/>
        <end position="574"/>
    </location>
</feature>
<dbReference type="Pfam" id="PF08742">
    <property type="entry name" value="C8"/>
    <property type="match status" value="7"/>
</dbReference>
<feature type="domain" description="EGF-like" evidence="17">
    <location>
        <begin position="539"/>
        <end position="575"/>
    </location>
</feature>
<dbReference type="CDD" id="cd19941">
    <property type="entry name" value="TIL"/>
    <property type="match status" value="6"/>
</dbReference>
<dbReference type="PANTHER" id="PTHR11339:SF373">
    <property type="entry name" value="VWFD DOMAIN-CONTAINING PROTEIN"/>
    <property type="match status" value="1"/>
</dbReference>
<feature type="disulfide bond" evidence="14">
    <location>
        <begin position="1021"/>
        <end position="1030"/>
    </location>
</feature>
<dbReference type="PROSITE" id="PS01186">
    <property type="entry name" value="EGF_2"/>
    <property type="match status" value="22"/>
</dbReference>
<feature type="compositionally biased region" description="Basic and acidic residues" evidence="15">
    <location>
        <begin position="2546"/>
        <end position="2555"/>
    </location>
</feature>
<feature type="disulfide bond" evidence="14">
    <location>
        <begin position="983"/>
        <end position="992"/>
    </location>
</feature>
<evidence type="ECO:0000256" key="13">
    <source>
        <dbReference type="ARBA" id="ARBA00023180"/>
    </source>
</evidence>
<protein>
    <submittedName>
        <fullName evidence="20">Fibropellin-1</fullName>
    </submittedName>
</protein>